<dbReference type="Pfam" id="PF21149">
    <property type="entry name" value="FAS_pseudo-KR"/>
    <property type="match status" value="1"/>
</dbReference>
<dbReference type="GO" id="GO:0141148">
    <property type="term" value="F:enoyl-[acyl-carrier-protein] reductase (NADPH) activity"/>
    <property type="evidence" value="ECO:0007669"/>
    <property type="project" value="UniProtKB-EC"/>
</dbReference>
<comment type="function">
    <text evidence="17">Fatty acid synthetase is a multifunctional enzyme that catalyzes the de novo biosynthesis of long-chain saturated fatty acids starting from acetyl-CoA and malonyl-CoA in the presence of NADPH. This multifunctional protein contains 7 catalytic activities and a site for the binding of the prosthetic group 4'-phosphopantetheine of the acyl carrier protein ([ACP]) domain.</text>
</comment>
<comment type="catalytic activity">
    <reaction evidence="41">
        <text>(2E)-tetradecenoyl-[ACP] + NADPH + H(+) = tetradecanoyl-[ACP] + NADP(+)</text>
        <dbReference type="Rhea" id="RHEA:41896"/>
        <dbReference type="Rhea" id="RHEA-COMP:9647"/>
        <dbReference type="Rhea" id="RHEA-COMP:9648"/>
        <dbReference type="ChEBI" id="CHEBI:15378"/>
        <dbReference type="ChEBI" id="CHEBI:57783"/>
        <dbReference type="ChEBI" id="CHEBI:58349"/>
        <dbReference type="ChEBI" id="CHEBI:78475"/>
        <dbReference type="ChEBI" id="CHEBI:78477"/>
    </reaction>
    <physiologicalReaction direction="left-to-right" evidence="41">
        <dbReference type="Rhea" id="RHEA:41897"/>
    </physiologicalReaction>
</comment>
<evidence type="ECO:0000256" key="20">
    <source>
        <dbReference type="ARBA" id="ARBA00047400"/>
    </source>
</evidence>
<dbReference type="InterPro" id="IPR014031">
    <property type="entry name" value="Ketoacyl_synth_C"/>
</dbReference>
<evidence type="ECO:0000256" key="24">
    <source>
        <dbReference type="ARBA" id="ARBA00047578"/>
    </source>
</evidence>
<evidence type="ECO:0000256" key="47">
    <source>
        <dbReference type="ARBA" id="ARBA00049533"/>
    </source>
</evidence>
<comment type="catalytic activity">
    <reaction evidence="13">
        <text>(3R)-hydroxytetradecanoyl-[ACP] = (2E)-tetradecenoyl-[ACP] + H2O</text>
        <dbReference type="Rhea" id="RHEA:41892"/>
        <dbReference type="Rhea" id="RHEA-COMP:9646"/>
        <dbReference type="Rhea" id="RHEA-COMP:9647"/>
        <dbReference type="ChEBI" id="CHEBI:15377"/>
        <dbReference type="ChEBI" id="CHEBI:78474"/>
        <dbReference type="ChEBI" id="CHEBI:78475"/>
    </reaction>
    <physiologicalReaction direction="left-to-right" evidence="13">
        <dbReference type="Rhea" id="RHEA:41893"/>
    </physiologicalReaction>
</comment>
<dbReference type="InterPro" id="IPR016039">
    <property type="entry name" value="Thiolase-like"/>
</dbReference>
<dbReference type="GO" id="GO:0004312">
    <property type="term" value="F:fatty acid synthase activity"/>
    <property type="evidence" value="ECO:0007669"/>
    <property type="project" value="TreeGrafter"/>
</dbReference>
<evidence type="ECO:0000256" key="9">
    <source>
        <dbReference type="ARBA" id="ARBA00023351"/>
    </source>
</evidence>
<comment type="catalytic activity">
    <reaction evidence="45">
        <text>butanoyl-[ACP] + malonyl-[ACP] + H(+) = 3-oxohexanoyl-[ACP] + holo-[ACP] + CO2</text>
        <dbReference type="Rhea" id="RHEA:41820"/>
        <dbReference type="Rhea" id="RHEA-COMP:9623"/>
        <dbReference type="Rhea" id="RHEA-COMP:9628"/>
        <dbReference type="Rhea" id="RHEA-COMP:9629"/>
        <dbReference type="Rhea" id="RHEA-COMP:9685"/>
        <dbReference type="ChEBI" id="CHEBI:15378"/>
        <dbReference type="ChEBI" id="CHEBI:16526"/>
        <dbReference type="ChEBI" id="CHEBI:64479"/>
        <dbReference type="ChEBI" id="CHEBI:78449"/>
        <dbReference type="ChEBI" id="CHEBI:78454"/>
        <dbReference type="ChEBI" id="CHEBI:78456"/>
    </reaction>
    <physiologicalReaction direction="left-to-right" evidence="45">
        <dbReference type="Rhea" id="RHEA:41821"/>
    </physiologicalReaction>
</comment>
<dbReference type="InterPro" id="IPR014030">
    <property type="entry name" value="Ketoacyl_synth_N"/>
</dbReference>
<feature type="domain" description="Ketosynthase family 3 (KS3)" evidence="48">
    <location>
        <begin position="10"/>
        <end position="407"/>
    </location>
</feature>
<evidence type="ECO:0000256" key="18">
    <source>
        <dbReference type="ARBA" id="ARBA00047300"/>
    </source>
</evidence>
<dbReference type="SUPFAM" id="SSF50129">
    <property type="entry name" value="GroES-like"/>
    <property type="match status" value="1"/>
</dbReference>
<evidence type="ECO:0000256" key="29">
    <source>
        <dbReference type="ARBA" id="ARBA00048051"/>
    </source>
</evidence>
<reference evidence="49" key="2">
    <citation type="submission" date="2015-06" db="UniProtKB">
        <authorList>
            <consortium name="EnsemblMetazoa"/>
        </authorList>
    </citation>
    <scope>IDENTIFICATION</scope>
</reference>
<dbReference type="Proteomes" id="UP000015104">
    <property type="component" value="Unassembled WGS sequence"/>
</dbReference>
<dbReference type="GO" id="GO:0004313">
    <property type="term" value="F:[acyl-carrier-protein] S-acetyltransferase activity"/>
    <property type="evidence" value="ECO:0007669"/>
    <property type="project" value="UniProtKB-EC"/>
</dbReference>
<keyword evidence="50" id="KW-1185">Reference proteome</keyword>
<dbReference type="Gene3D" id="3.40.366.10">
    <property type="entry name" value="Malonyl-Coenzyme A Acyl Carrier Protein, domain 2"/>
    <property type="match status" value="1"/>
</dbReference>
<evidence type="ECO:0000256" key="2">
    <source>
        <dbReference type="ARBA" id="ARBA00022450"/>
    </source>
</evidence>
<comment type="catalytic activity">
    <reaction evidence="15">
        <text>(3R)-hydroxyhexadecanoyl-[ACP] = (2E)-hexadecenoyl-[ACP] + H2O</text>
        <dbReference type="Rhea" id="RHEA:41908"/>
        <dbReference type="Rhea" id="RHEA-COMP:9650"/>
        <dbReference type="Rhea" id="RHEA-COMP:9651"/>
        <dbReference type="ChEBI" id="CHEBI:15377"/>
        <dbReference type="ChEBI" id="CHEBI:78480"/>
        <dbReference type="ChEBI" id="CHEBI:78481"/>
    </reaction>
    <physiologicalReaction direction="left-to-right" evidence="15">
        <dbReference type="Rhea" id="RHEA:41909"/>
    </physiologicalReaction>
</comment>
<comment type="catalytic activity">
    <reaction evidence="44">
        <text>3-oxooctanoyl-[ACP] + NADPH + H(+) = (3R)-hydroxyoctanoyl-[ACP] + NADP(+)</text>
        <dbReference type="Rhea" id="RHEA:41840"/>
        <dbReference type="Rhea" id="RHEA-COMP:9633"/>
        <dbReference type="Rhea" id="RHEA-COMP:9634"/>
        <dbReference type="ChEBI" id="CHEBI:15378"/>
        <dbReference type="ChEBI" id="CHEBI:57783"/>
        <dbReference type="ChEBI" id="CHEBI:58349"/>
        <dbReference type="ChEBI" id="CHEBI:78460"/>
        <dbReference type="ChEBI" id="CHEBI:78461"/>
    </reaction>
    <physiologicalReaction direction="left-to-right" evidence="44">
        <dbReference type="Rhea" id="RHEA:41841"/>
    </physiologicalReaction>
</comment>
<comment type="catalytic activity">
    <reaction evidence="47">
        <text>octanoyl-[ACP] + malonyl-[ACP] + H(+) = 3-oxodecanoyl-[ACP] + holo-[ACP] + CO2</text>
        <dbReference type="Rhea" id="RHEA:41852"/>
        <dbReference type="Rhea" id="RHEA-COMP:9623"/>
        <dbReference type="Rhea" id="RHEA-COMP:9636"/>
        <dbReference type="Rhea" id="RHEA-COMP:9637"/>
        <dbReference type="Rhea" id="RHEA-COMP:9685"/>
        <dbReference type="ChEBI" id="CHEBI:15378"/>
        <dbReference type="ChEBI" id="CHEBI:16526"/>
        <dbReference type="ChEBI" id="CHEBI:64479"/>
        <dbReference type="ChEBI" id="CHEBI:78449"/>
        <dbReference type="ChEBI" id="CHEBI:78463"/>
        <dbReference type="ChEBI" id="CHEBI:78464"/>
    </reaction>
    <physiologicalReaction direction="left-to-right" evidence="47">
        <dbReference type="Rhea" id="RHEA:41853"/>
    </physiologicalReaction>
</comment>
<dbReference type="InterPro" id="IPR050091">
    <property type="entry name" value="PKS_NRPS_Biosynth_Enz"/>
</dbReference>
<comment type="catalytic activity">
    <reaction evidence="37">
        <text>hexadecanoyl-[ACP] + H2O = hexadecanoate + holo-[ACP] + H(+)</text>
        <dbReference type="Rhea" id="RHEA:41932"/>
        <dbReference type="Rhea" id="RHEA-COMP:9652"/>
        <dbReference type="Rhea" id="RHEA-COMP:9685"/>
        <dbReference type="ChEBI" id="CHEBI:7896"/>
        <dbReference type="ChEBI" id="CHEBI:15377"/>
        <dbReference type="ChEBI" id="CHEBI:15378"/>
        <dbReference type="ChEBI" id="CHEBI:64479"/>
        <dbReference type="ChEBI" id="CHEBI:78483"/>
        <dbReference type="EC" id="3.1.2.14"/>
    </reaction>
    <physiologicalReaction direction="left-to-right" evidence="37">
        <dbReference type="Rhea" id="RHEA:41933"/>
    </physiologicalReaction>
</comment>
<name>T1JX10_TETUR</name>
<dbReference type="SUPFAM" id="SSF53901">
    <property type="entry name" value="Thiolase-like"/>
    <property type="match status" value="1"/>
</dbReference>
<comment type="catalytic activity">
    <reaction evidence="34">
        <text>3-oxohexanoyl-[ACP] + NADPH + H(+) = (3R)-hydroxyhexanoyl-[ACP] + NADP(+)</text>
        <dbReference type="Rhea" id="RHEA:41824"/>
        <dbReference type="Rhea" id="RHEA-COMP:9629"/>
        <dbReference type="Rhea" id="RHEA-COMP:9630"/>
        <dbReference type="ChEBI" id="CHEBI:15378"/>
        <dbReference type="ChEBI" id="CHEBI:57783"/>
        <dbReference type="ChEBI" id="CHEBI:58349"/>
        <dbReference type="ChEBI" id="CHEBI:78456"/>
        <dbReference type="ChEBI" id="CHEBI:78457"/>
    </reaction>
    <physiologicalReaction direction="left-to-right" evidence="34">
        <dbReference type="Rhea" id="RHEA:41825"/>
    </physiologicalReaction>
</comment>
<keyword evidence="4" id="KW-0808">Transferase</keyword>
<dbReference type="Pfam" id="PF08659">
    <property type="entry name" value="KR"/>
    <property type="match status" value="1"/>
</dbReference>
<dbReference type="Pfam" id="PF16197">
    <property type="entry name" value="KAsynt_C_assoc"/>
    <property type="match status" value="1"/>
</dbReference>
<evidence type="ECO:0000256" key="42">
    <source>
        <dbReference type="ARBA" id="ARBA00049263"/>
    </source>
</evidence>
<comment type="catalytic activity">
    <reaction evidence="28">
        <text>acetyl-[ACP] + malonyl-[ACP] + H(+) = 3-oxobutanoyl-[ACP] + holo-[ACP] + CO2</text>
        <dbReference type="Rhea" id="RHEA:41800"/>
        <dbReference type="Rhea" id="RHEA-COMP:9621"/>
        <dbReference type="Rhea" id="RHEA-COMP:9623"/>
        <dbReference type="Rhea" id="RHEA-COMP:9625"/>
        <dbReference type="Rhea" id="RHEA-COMP:9685"/>
        <dbReference type="ChEBI" id="CHEBI:15378"/>
        <dbReference type="ChEBI" id="CHEBI:16526"/>
        <dbReference type="ChEBI" id="CHEBI:64479"/>
        <dbReference type="ChEBI" id="CHEBI:78446"/>
        <dbReference type="ChEBI" id="CHEBI:78449"/>
        <dbReference type="ChEBI" id="CHEBI:78450"/>
    </reaction>
    <physiologicalReaction direction="left-to-right" evidence="28">
        <dbReference type="Rhea" id="RHEA:41801"/>
    </physiologicalReaction>
</comment>
<dbReference type="Gene3D" id="3.40.50.720">
    <property type="entry name" value="NAD(P)-binding Rossmann-like Domain"/>
    <property type="match status" value="1"/>
</dbReference>
<comment type="catalytic activity">
    <reaction evidence="35">
        <text>a 2,3-saturated acyl-[ACP] + NADP(+) = a (2E)-enoyl-[ACP] + NADPH + H(+)</text>
        <dbReference type="Rhea" id="RHEA:22564"/>
        <dbReference type="Rhea" id="RHEA-COMP:9925"/>
        <dbReference type="Rhea" id="RHEA-COMP:9926"/>
        <dbReference type="ChEBI" id="CHEBI:15378"/>
        <dbReference type="ChEBI" id="CHEBI:57783"/>
        <dbReference type="ChEBI" id="CHEBI:58349"/>
        <dbReference type="ChEBI" id="CHEBI:78784"/>
        <dbReference type="ChEBI" id="CHEBI:78785"/>
        <dbReference type="EC" id="1.3.1.39"/>
    </reaction>
    <physiologicalReaction direction="right-to-left" evidence="35">
        <dbReference type="Rhea" id="RHEA:22566"/>
    </physiologicalReaction>
</comment>
<organism evidence="49 50">
    <name type="scientific">Tetranychus urticae</name>
    <name type="common">Two-spotted spider mite</name>
    <dbReference type="NCBI Taxonomy" id="32264"/>
    <lineage>
        <taxon>Eukaryota</taxon>
        <taxon>Metazoa</taxon>
        <taxon>Ecdysozoa</taxon>
        <taxon>Arthropoda</taxon>
        <taxon>Chelicerata</taxon>
        <taxon>Arachnida</taxon>
        <taxon>Acari</taxon>
        <taxon>Acariformes</taxon>
        <taxon>Trombidiformes</taxon>
        <taxon>Prostigmata</taxon>
        <taxon>Eleutherengona</taxon>
        <taxon>Raphignathae</taxon>
        <taxon>Tetranychoidea</taxon>
        <taxon>Tetranychidae</taxon>
        <taxon>Tetranychus</taxon>
    </lineage>
</organism>
<dbReference type="Pfam" id="PF02801">
    <property type="entry name" value="Ketoacyl-synt_C"/>
    <property type="match status" value="1"/>
</dbReference>
<evidence type="ECO:0000256" key="23">
    <source>
        <dbReference type="ARBA" id="ARBA00047500"/>
    </source>
</evidence>
<evidence type="ECO:0000256" key="33">
    <source>
        <dbReference type="ARBA" id="ARBA00048506"/>
    </source>
</evidence>
<dbReference type="SUPFAM" id="SSF51735">
    <property type="entry name" value="NAD(P)-binding Rossmann-fold domains"/>
    <property type="match status" value="2"/>
</dbReference>
<dbReference type="Gene3D" id="3.10.129.110">
    <property type="entry name" value="Polyketide synthase dehydratase"/>
    <property type="match status" value="1"/>
</dbReference>
<evidence type="ECO:0000256" key="6">
    <source>
        <dbReference type="ARBA" id="ARBA00022898"/>
    </source>
</evidence>
<keyword evidence="5" id="KW-0702">S-nitrosylation</keyword>
<evidence type="ECO:0000256" key="32">
    <source>
        <dbReference type="ARBA" id="ARBA00048420"/>
    </source>
</evidence>
<dbReference type="InterPro" id="IPR011032">
    <property type="entry name" value="GroES-like_sf"/>
</dbReference>
<comment type="catalytic activity">
    <reaction evidence="46">
        <text>(2E)-decenoyl-[ACP] + NADPH + H(+) = decanoyl-[ACP] + NADP(+)</text>
        <dbReference type="Rhea" id="RHEA:41864"/>
        <dbReference type="Rhea" id="RHEA-COMP:9639"/>
        <dbReference type="Rhea" id="RHEA-COMP:9640"/>
        <dbReference type="ChEBI" id="CHEBI:15378"/>
        <dbReference type="ChEBI" id="CHEBI:57783"/>
        <dbReference type="ChEBI" id="CHEBI:58349"/>
        <dbReference type="ChEBI" id="CHEBI:78467"/>
        <dbReference type="ChEBI" id="CHEBI:78468"/>
    </reaction>
    <physiologicalReaction direction="left-to-right" evidence="46">
        <dbReference type="Rhea" id="RHEA:41865"/>
    </physiologicalReaction>
</comment>
<evidence type="ECO:0000256" key="37">
    <source>
        <dbReference type="ARBA" id="ARBA00048704"/>
    </source>
</evidence>
<evidence type="ECO:0000256" key="10">
    <source>
        <dbReference type="ARBA" id="ARBA00023373"/>
    </source>
</evidence>
<evidence type="ECO:0000256" key="31">
    <source>
        <dbReference type="ARBA" id="ARBA00048289"/>
    </source>
</evidence>
<comment type="catalytic activity">
    <reaction evidence="30">
        <text>(2E)-dodecenoyl-[ACP] + NADPH + H(+) = dodecanoyl-[ACP] + NADP(+)</text>
        <dbReference type="Rhea" id="RHEA:41880"/>
        <dbReference type="Rhea" id="RHEA-COMP:9643"/>
        <dbReference type="Rhea" id="RHEA-COMP:9644"/>
        <dbReference type="ChEBI" id="CHEBI:15378"/>
        <dbReference type="ChEBI" id="CHEBI:57783"/>
        <dbReference type="ChEBI" id="CHEBI:58349"/>
        <dbReference type="ChEBI" id="CHEBI:65264"/>
        <dbReference type="ChEBI" id="CHEBI:78472"/>
    </reaction>
    <physiologicalReaction direction="left-to-right" evidence="30">
        <dbReference type="Rhea" id="RHEA:41881"/>
    </physiologicalReaction>
</comment>
<dbReference type="InterPro" id="IPR036291">
    <property type="entry name" value="NAD(P)-bd_dom_sf"/>
</dbReference>
<evidence type="ECO:0000256" key="13">
    <source>
        <dbReference type="ARBA" id="ARBA00023398"/>
    </source>
</evidence>
<dbReference type="GO" id="GO:0006633">
    <property type="term" value="P:fatty acid biosynthetic process"/>
    <property type="evidence" value="ECO:0007669"/>
    <property type="project" value="InterPro"/>
</dbReference>
<dbReference type="GO" id="GO:0004315">
    <property type="term" value="F:3-oxoacyl-[acyl-carrier-protein] synthase activity"/>
    <property type="evidence" value="ECO:0007669"/>
    <property type="project" value="UniProtKB-EC"/>
</dbReference>
<dbReference type="InterPro" id="IPR029058">
    <property type="entry name" value="AB_hydrolase_fold"/>
</dbReference>
<evidence type="ECO:0000256" key="38">
    <source>
        <dbReference type="ARBA" id="ARBA00048935"/>
    </source>
</evidence>
<evidence type="ECO:0000256" key="36">
    <source>
        <dbReference type="ARBA" id="ARBA00048691"/>
    </source>
</evidence>
<dbReference type="InterPro" id="IPR001227">
    <property type="entry name" value="Ac_transferase_dom_sf"/>
</dbReference>
<dbReference type="SMART" id="SM00822">
    <property type="entry name" value="PKS_KR"/>
    <property type="match status" value="1"/>
</dbReference>
<comment type="catalytic activity">
    <reaction evidence="8">
        <text>(3R)-hydroxyoctanoyl-[ACP] = (2E)-octenoyl-[ACP] + H2O</text>
        <dbReference type="Rhea" id="RHEA:41844"/>
        <dbReference type="Rhea" id="RHEA-COMP:9634"/>
        <dbReference type="Rhea" id="RHEA-COMP:9635"/>
        <dbReference type="ChEBI" id="CHEBI:15377"/>
        <dbReference type="ChEBI" id="CHEBI:78461"/>
        <dbReference type="ChEBI" id="CHEBI:78462"/>
    </reaction>
    <physiologicalReaction direction="left-to-right" evidence="8">
        <dbReference type="Rhea" id="RHEA:41845"/>
    </physiologicalReaction>
</comment>
<reference evidence="50" key="1">
    <citation type="submission" date="2011-08" db="EMBL/GenBank/DDBJ databases">
        <authorList>
            <person name="Rombauts S."/>
        </authorList>
    </citation>
    <scope>NUCLEOTIDE SEQUENCE</scope>
    <source>
        <strain evidence="50">London</strain>
    </source>
</reference>
<comment type="catalytic activity">
    <reaction evidence="18">
        <text>3-oxooctadecanoyl-[ACP] + NADPH + H(+) = (3R)-hydroxyoctadecanoyl-[ACP] + NADP(+)</text>
        <dbReference type="Rhea" id="RHEA:41920"/>
        <dbReference type="Rhea" id="RHEA-COMP:9653"/>
        <dbReference type="Rhea" id="RHEA-COMP:9654"/>
        <dbReference type="ChEBI" id="CHEBI:15378"/>
        <dbReference type="ChEBI" id="CHEBI:57783"/>
        <dbReference type="ChEBI" id="CHEBI:58349"/>
        <dbReference type="ChEBI" id="CHEBI:78487"/>
        <dbReference type="ChEBI" id="CHEBI:78488"/>
    </reaction>
    <physiologicalReaction direction="left-to-right" evidence="18">
        <dbReference type="Rhea" id="RHEA:41921"/>
    </physiologicalReaction>
</comment>
<comment type="catalytic activity">
    <reaction evidence="40">
        <text>decanoyl-[ACP] + malonyl-[ACP] + H(+) = 3-oxododecanoyl-[ACP] + holo-[ACP] + CO2</text>
        <dbReference type="Rhea" id="RHEA:41868"/>
        <dbReference type="Rhea" id="RHEA-COMP:9623"/>
        <dbReference type="Rhea" id="RHEA-COMP:9640"/>
        <dbReference type="Rhea" id="RHEA-COMP:9641"/>
        <dbReference type="Rhea" id="RHEA-COMP:9685"/>
        <dbReference type="ChEBI" id="CHEBI:15378"/>
        <dbReference type="ChEBI" id="CHEBI:16526"/>
        <dbReference type="ChEBI" id="CHEBI:64479"/>
        <dbReference type="ChEBI" id="CHEBI:78449"/>
        <dbReference type="ChEBI" id="CHEBI:78468"/>
        <dbReference type="ChEBI" id="CHEBI:78469"/>
    </reaction>
    <physiologicalReaction direction="left-to-right" evidence="40">
        <dbReference type="Rhea" id="RHEA:41869"/>
    </physiologicalReaction>
</comment>
<evidence type="ECO:0000256" key="25">
    <source>
        <dbReference type="ARBA" id="ARBA00047810"/>
    </source>
</evidence>
<protein>
    <recommendedName>
        <fullName evidence="48">Ketosynthase family 3 (KS3) domain-containing protein</fullName>
    </recommendedName>
</protein>
<dbReference type="Gene3D" id="3.30.70.3290">
    <property type="match status" value="2"/>
</dbReference>
<comment type="catalytic activity">
    <reaction evidence="33">
        <text>a fatty acyl-[ACP] + malonyl-[ACP] + H(+) = a 3-oxoacyl-[ACP] + holo-[ACP] + CO2</text>
        <dbReference type="Rhea" id="RHEA:22836"/>
        <dbReference type="Rhea" id="RHEA-COMP:9623"/>
        <dbReference type="Rhea" id="RHEA-COMP:9685"/>
        <dbReference type="Rhea" id="RHEA-COMP:9916"/>
        <dbReference type="Rhea" id="RHEA-COMP:14125"/>
        <dbReference type="ChEBI" id="CHEBI:15378"/>
        <dbReference type="ChEBI" id="CHEBI:16526"/>
        <dbReference type="ChEBI" id="CHEBI:64479"/>
        <dbReference type="ChEBI" id="CHEBI:78449"/>
        <dbReference type="ChEBI" id="CHEBI:78776"/>
        <dbReference type="ChEBI" id="CHEBI:138651"/>
        <dbReference type="EC" id="2.3.1.41"/>
    </reaction>
    <physiologicalReaction direction="left-to-right" evidence="33">
        <dbReference type="Rhea" id="RHEA:22837"/>
    </physiologicalReaction>
</comment>
<evidence type="ECO:0000256" key="40">
    <source>
        <dbReference type="ARBA" id="ARBA00049109"/>
    </source>
</evidence>
<comment type="catalytic activity">
    <reaction evidence="24">
        <text>dodecanoyl-[ACP] + malonyl-[ACP] + H(+) = 3-oxotetradecanoyl-[ACP] + holo-[ACP] + CO2</text>
        <dbReference type="Rhea" id="RHEA:41884"/>
        <dbReference type="Rhea" id="RHEA-COMP:9623"/>
        <dbReference type="Rhea" id="RHEA-COMP:9644"/>
        <dbReference type="Rhea" id="RHEA-COMP:9645"/>
        <dbReference type="Rhea" id="RHEA-COMP:9685"/>
        <dbReference type="ChEBI" id="CHEBI:15378"/>
        <dbReference type="ChEBI" id="CHEBI:16526"/>
        <dbReference type="ChEBI" id="CHEBI:64479"/>
        <dbReference type="ChEBI" id="CHEBI:65264"/>
        <dbReference type="ChEBI" id="CHEBI:78449"/>
        <dbReference type="ChEBI" id="CHEBI:78473"/>
    </reaction>
    <physiologicalReaction direction="left-to-right" evidence="24">
        <dbReference type="Rhea" id="RHEA:41885"/>
    </physiologicalReaction>
</comment>
<evidence type="ECO:0000256" key="17">
    <source>
        <dbReference type="ARBA" id="ARBA00023442"/>
    </source>
</evidence>
<evidence type="ECO:0000256" key="15">
    <source>
        <dbReference type="ARBA" id="ARBA00023401"/>
    </source>
</evidence>
<dbReference type="InterPro" id="IPR013968">
    <property type="entry name" value="PKS_KR"/>
</dbReference>
<comment type="catalytic activity">
    <reaction evidence="16">
        <text>(3R)-hydroxybutanoyl-[ACP] = (2E)-butenoyl-[ACP] + H2O</text>
        <dbReference type="Rhea" id="RHEA:41808"/>
        <dbReference type="Rhea" id="RHEA-COMP:9626"/>
        <dbReference type="Rhea" id="RHEA-COMP:9627"/>
        <dbReference type="ChEBI" id="CHEBI:15377"/>
        <dbReference type="ChEBI" id="CHEBI:78451"/>
        <dbReference type="ChEBI" id="CHEBI:78453"/>
    </reaction>
    <physiologicalReaction direction="left-to-right" evidence="16">
        <dbReference type="Rhea" id="RHEA:41809"/>
    </physiologicalReaction>
</comment>
<dbReference type="CDD" id="cd00833">
    <property type="entry name" value="PKS"/>
    <property type="match status" value="1"/>
</dbReference>
<dbReference type="SMART" id="SM00829">
    <property type="entry name" value="PKS_ER"/>
    <property type="match status" value="1"/>
</dbReference>
<evidence type="ECO:0000256" key="28">
    <source>
        <dbReference type="ARBA" id="ARBA00047961"/>
    </source>
</evidence>
<evidence type="ECO:0000256" key="26">
    <source>
        <dbReference type="ARBA" id="ARBA00047897"/>
    </source>
</evidence>
<evidence type="ECO:0000256" key="43">
    <source>
        <dbReference type="ARBA" id="ARBA00049414"/>
    </source>
</evidence>
<evidence type="ECO:0000256" key="35">
    <source>
        <dbReference type="ARBA" id="ARBA00048650"/>
    </source>
</evidence>
<evidence type="ECO:0000256" key="4">
    <source>
        <dbReference type="ARBA" id="ARBA00022679"/>
    </source>
</evidence>
<evidence type="ECO:0000256" key="1">
    <source>
        <dbReference type="ARBA" id="ARBA00005189"/>
    </source>
</evidence>
<dbReference type="eggNOG" id="KOG1202">
    <property type="taxonomic scope" value="Eukaryota"/>
</dbReference>
<dbReference type="InterPro" id="IPR042104">
    <property type="entry name" value="PKS_dehydratase_sf"/>
</dbReference>
<dbReference type="PANTHER" id="PTHR43775">
    <property type="entry name" value="FATTY ACID SYNTHASE"/>
    <property type="match status" value="1"/>
</dbReference>
<comment type="catalytic activity">
    <reaction evidence="19">
        <text>hexanoyl-[ACP] + malonyl-[ACP] + H(+) = 3-oxooctanoyl-[ACP] + holo-[ACP] + CO2</text>
        <dbReference type="Rhea" id="RHEA:41836"/>
        <dbReference type="Rhea" id="RHEA-COMP:9623"/>
        <dbReference type="Rhea" id="RHEA-COMP:9632"/>
        <dbReference type="Rhea" id="RHEA-COMP:9633"/>
        <dbReference type="Rhea" id="RHEA-COMP:9685"/>
        <dbReference type="ChEBI" id="CHEBI:15378"/>
        <dbReference type="ChEBI" id="CHEBI:16526"/>
        <dbReference type="ChEBI" id="CHEBI:64479"/>
        <dbReference type="ChEBI" id="CHEBI:78449"/>
        <dbReference type="ChEBI" id="CHEBI:78459"/>
        <dbReference type="ChEBI" id="CHEBI:78460"/>
    </reaction>
    <physiologicalReaction direction="left-to-right" evidence="19">
        <dbReference type="Rhea" id="RHEA:41837"/>
    </physiologicalReaction>
</comment>
<dbReference type="InterPro" id="IPR020843">
    <property type="entry name" value="ER"/>
</dbReference>
<evidence type="ECO:0000256" key="39">
    <source>
        <dbReference type="ARBA" id="ARBA00049019"/>
    </source>
</evidence>
<comment type="catalytic activity">
    <reaction evidence="26">
        <text>(2E)-hexenoyl-[ACP] + NADPH + H(+) = hexanoyl-[ACP] + NADP(+)</text>
        <dbReference type="Rhea" id="RHEA:41832"/>
        <dbReference type="Rhea" id="RHEA-COMP:9631"/>
        <dbReference type="Rhea" id="RHEA-COMP:9632"/>
        <dbReference type="ChEBI" id="CHEBI:15378"/>
        <dbReference type="ChEBI" id="CHEBI:57783"/>
        <dbReference type="ChEBI" id="CHEBI:58349"/>
        <dbReference type="ChEBI" id="CHEBI:78458"/>
        <dbReference type="ChEBI" id="CHEBI:78459"/>
    </reaction>
    <physiologicalReaction direction="left-to-right" evidence="26">
        <dbReference type="Rhea" id="RHEA:41833"/>
    </physiologicalReaction>
</comment>
<dbReference type="SMART" id="SM00825">
    <property type="entry name" value="PKS_KS"/>
    <property type="match status" value="1"/>
</dbReference>
<dbReference type="EnsemblMetazoa" id="tetur02g10240.1">
    <property type="protein sequence ID" value="tetur02g10240.1"/>
    <property type="gene ID" value="tetur02g10240"/>
</dbReference>
<dbReference type="Pfam" id="PF00109">
    <property type="entry name" value="ketoacyl-synt"/>
    <property type="match status" value="1"/>
</dbReference>
<comment type="catalytic activity">
    <reaction evidence="39">
        <text>(2E)-octadecenoyl-[ACP] + NADPH + H(+) = octadecanoyl-[ACP] + NADP(+)</text>
        <dbReference type="Rhea" id="RHEA:41928"/>
        <dbReference type="Rhea" id="RHEA-COMP:9655"/>
        <dbReference type="Rhea" id="RHEA-COMP:9656"/>
        <dbReference type="ChEBI" id="CHEBI:15378"/>
        <dbReference type="ChEBI" id="CHEBI:57783"/>
        <dbReference type="ChEBI" id="CHEBI:58349"/>
        <dbReference type="ChEBI" id="CHEBI:78489"/>
        <dbReference type="ChEBI" id="CHEBI:78495"/>
    </reaction>
    <physiologicalReaction direction="left-to-right" evidence="39">
        <dbReference type="Rhea" id="RHEA:41929"/>
    </physiologicalReaction>
</comment>
<comment type="catalytic activity">
    <reaction evidence="36">
        <text>holo-[ACP] + acetyl-CoA = acetyl-[ACP] + CoA</text>
        <dbReference type="Rhea" id="RHEA:41788"/>
        <dbReference type="Rhea" id="RHEA-COMP:9621"/>
        <dbReference type="Rhea" id="RHEA-COMP:9685"/>
        <dbReference type="ChEBI" id="CHEBI:57287"/>
        <dbReference type="ChEBI" id="CHEBI:57288"/>
        <dbReference type="ChEBI" id="CHEBI:64479"/>
        <dbReference type="ChEBI" id="CHEBI:78446"/>
        <dbReference type="EC" id="2.3.1.38"/>
    </reaction>
    <physiologicalReaction direction="left-to-right" evidence="36">
        <dbReference type="Rhea" id="RHEA:41789"/>
    </physiologicalReaction>
</comment>
<comment type="catalytic activity">
    <reaction evidence="31">
        <text>tetradecanoyl-[ACP] + H2O = tetradecanoate + holo-[ACP] + H(+)</text>
        <dbReference type="Rhea" id="RHEA:30123"/>
        <dbReference type="Rhea" id="RHEA-COMP:9648"/>
        <dbReference type="Rhea" id="RHEA-COMP:9685"/>
        <dbReference type="ChEBI" id="CHEBI:15377"/>
        <dbReference type="ChEBI" id="CHEBI:15378"/>
        <dbReference type="ChEBI" id="CHEBI:30807"/>
        <dbReference type="ChEBI" id="CHEBI:64479"/>
        <dbReference type="ChEBI" id="CHEBI:78477"/>
        <dbReference type="EC" id="3.1.2.14"/>
    </reaction>
    <physiologicalReaction direction="left-to-right" evidence="31">
        <dbReference type="Rhea" id="RHEA:30124"/>
    </physiologicalReaction>
</comment>
<evidence type="ECO:0000256" key="7">
    <source>
        <dbReference type="ARBA" id="ARBA00022990"/>
    </source>
</evidence>
<evidence type="ECO:0000256" key="44">
    <source>
        <dbReference type="ARBA" id="ARBA00049422"/>
    </source>
</evidence>
<comment type="catalytic activity">
    <reaction evidence="23">
        <text>(2E)-butenoyl-[ACP] + NADPH + H(+) = butanoyl-[ACP] + NADP(+)</text>
        <dbReference type="Rhea" id="RHEA:41812"/>
        <dbReference type="Rhea" id="RHEA-COMP:9627"/>
        <dbReference type="Rhea" id="RHEA-COMP:9628"/>
        <dbReference type="ChEBI" id="CHEBI:15378"/>
        <dbReference type="ChEBI" id="CHEBI:57783"/>
        <dbReference type="ChEBI" id="CHEBI:58349"/>
        <dbReference type="ChEBI" id="CHEBI:78453"/>
        <dbReference type="ChEBI" id="CHEBI:78454"/>
    </reaction>
    <physiologicalReaction direction="left-to-right" evidence="23">
        <dbReference type="Rhea" id="RHEA:41813"/>
    </physiologicalReaction>
</comment>
<dbReference type="HOGENOM" id="CLU_000022_31_7_1"/>
<evidence type="ECO:0000256" key="46">
    <source>
        <dbReference type="ARBA" id="ARBA00049521"/>
    </source>
</evidence>
<comment type="catalytic activity">
    <reaction evidence="20">
        <text>a (3R)-hydroxyacyl-[ACP] + NADP(+) = a 3-oxoacyl-[ACP] + NADPH + H(+)</text>
        <dbReference type="Rhea" id="RHEA:17397"/>
        <dbReference type="Rhea" id="RHEA-COMP:9916"/>
        <dbReference type="Rhea" id="RHEA-COMP:9945"/>
        <dbReference type="ChEBI" id="CHEBI:15378"/>
        <dbReference type="ChEBI" id="CHEBI:57783"/>
        <dbReference type="ChEBI" id="CHEBI:58349"/>
        <dbReference type="ChEBI" id="CHEBI:78776"/>
        <dbReference type="ChEBI" id="CHEBI:78827"/>
        <dbReference type="EC" id="1.1.1.100"/>
    </reaction>
    <physiologicalReaction direction="right-to-left" evidence="20">
        <dbReference type="Rhea" id="RHEA:17399"/>
    </physiologicalReaction>
</comment>
<keyword evidence="6" id="KW-0663">Pyridoxal phosphate</keyword>
<evidence type="ECO:0000313" key="50">
    <source>
        <dbReference type="Proteomes" id="UP000015104"/>
    </source>
</evidence>
<comment type="catalytic activity">
    <reaction evidence="10">
        <text>(3R)-hydroxyhexanoyl-[ACP] = (2E)-hexenoyl-[ACP] + H2O</text>
        <dbReference type="Rhea" id="RHEA:41828"/>
        <dbReference type="Rhea" id="RHEA-COMP:9630"/>
        <dbReference type="Rhea" id="RHEA-COMP:9631"/>
        <dbReference type="ChEBI" id="CHEBI:15377"/>
        <dbReference type="ChEBI" id="CHEBI:78457"/>
        <dbReference type="ChEBI" id="CHEBI:78458"/>
    </reaction>
    <physiologicalReaction direction="left-to-right" evidence="10">
        <dbReference type="Rhea" id="RHEA:41829"/>
    </physiologicalReaction>
</comment>
<evidence type="ECO:0000256" key="22">
    <source>
        <dbReference type="ARBA" id="ARBA00047451"/>
    </source>
</evidence>
<dbReference type="GO" id="GO:0004316">
    <property type="term" value="F:3-oxoacyl-[acyl-carrier-protein] reductase (NADPH) activity"/>
    <property type="evidence" value="ECO:0007669"/>
    <property type="project" value="UniProtKB-EC"/>
</dbReference>
<evidence type="ECO:0000313" key="49">
    <source>
        <dbReference type="EnsemblMetazoa" id="tetur02g10240.1"/>
    </source>
</evidence>
<comment type="catalytic activity">
    <reaction evidence="42">
        <text>3-oxododecanoyl-[ACP] + NADPH + H(+) = (3R)-hydroxydodecanoyl-[ACP] + NADP(+)</text>
        <dbReference type="Rhea" id="RHEA:41872"/>
        <dbReference type="Rhea" id="RHEA-COMP:9641"/>
        <dbReference type="Rhea" id="RHEA-COMP:9642"/>
        <dbReference type="ChEBI" id="CHEBI:15378"/>
        <dbReference type="ChEBI" id="CHEBI:57783"/>
        <dbReference type="ChEBI" id="CHEBI:58349"/>
        <dbReference type="ChEBI" id="CHEBI:78469"/>
        <dbReference type="ChEBI" id="CHEBI:78470"/>
    </reaction>
    <physiologicalReaction direction="left-to-right" evidence="42">
        <dbReference type="Rhea" id="RHEA:41873"/>
    </physiologicalReaction>
</comment>
<dbReference type="InterPro" id="IPR032821">
    <property type="entry name" value="PKS_assoc"/>
</dbReference>
<comment type="catalytic activity">
    <reaction evidence="22">
        <text>tetradecanoyl-[ACP] + malonyl-[ACP] + H(+) = 3-oxohexadecanoyl-[ACP] + holo-[ACP] + CO2</text>
        <dbReference type="Rhea" id="RHEA:41900"/>
        <dbReference type="Rhea" id="RHEA-COMP:9623"/>
        <dbReference type="Rhea" id="RHEA-COMP:9648"/>
        <dbReference type="Rhea" id="RHEA-COMP:9649"/>
        <dbReference type="Rhea" id="RHEA-COMP:9685"/>
        <dbReference type="ChEBI" id="CHEBI:15378"/>
        <dbReference type="ChEBI" id="CHEBI:16526"/>
        <dbReference type="ChEBI" id="CHEBI:64479"/>
        <dbReference type="ChEBI" id="CHEBI:78449"/>
        <dbReference type="ChEBI" id="CHEBI:78477"/>
        <dbReference type="ChEBI" id="CHEBI:78478"/>
    </reaction>
    <physiologicalReaction direction="left-to-right" evidence="22">
        <dbReference type="Rhea" id="RHEA:41901"/>
    </physiologicalReaction>
</comment>
<evidence type="ECO:0000256" key="16">
    <source>
        <dbReference type="ARBA" id="ARBA00023402"/>
    </source>
</evidence>
<evidence type="ECO:0000256" key="8">
    <source>
        <dbReference type="ARBA" id="ARBA00023332"/>
    </source>
</evidence>
<evidence type="ECO:0000256" key="12">
    <source>
        <dbReference type="ARBA" id="ARBA00023394"/>
    </source>
</evidence>
<evidence type="ECO:0000259" key="48">
    <source>
        <dbReference type="PROSITE" id="PS52004"/>
    </source>
</evidence>
<dbReference type="STRING" id="32264.T1JX10"/>
<dbReference type="SUPFAM" id="SSF52151">
    <property type="entry name" value="FabD/lysophospholipase-like"/>
    <property type="match status" value="1"/>
</dbReference>
<dbReference type="InterPro" id="IPR001031">
    <property type="entry name" value="Thioesterase"/>
</dbReference>
<keyword evidence="2" id="KW-0596">Phosphopantetheine</keyword>
<comment type="catalytic activity">
    <reaction evidence="11">
        <text>(3R)-hydroxydecanoyl-[ACP] = (2E)-decenoyl-[ACP] + H2O</text>
        <dbReference type="Rhea" id="RHEA:41860"/>
        <dbReference type="Rhea" id="RHEA-COMP:9638"/>
        <dbReference type="Rhea" id="RHEA-COMP:9639"/>
        <dbReference type="ChEBI" id="CHEBI:15377"/>
        <dbReference type="ChEBI" id="CHEBI:78466"/>
        <dbReference type="ChEBI" id="CHEBI:78467"/>
    </reaction>
    <physiologicalReaction direction="left-to-right" evidence="11">
        <dbReference type="Rhea" id="RHEA:41861"/>
    </physiologicalReaction>
</comment>
<keyword evidence="7" id="KW-0007">Acetylation</keyword>
<dbReference type="Pfam" id="PF00975">
    <property type="entry name" value="Thioesterase"/>
    <property type="match status" value="1"/>
</dbReference>
<evidence type="ECO:0000256" key="14">
    <source>
        <dbReference type="ARBA" id="ARBA00023399"/>
    </source>
</evidence>
<dbReference type="GO" id="GO:0016297">
    <property type="term" value="F:fatty acyl-[ACP] hydrolase activity"/>
    <property type="evidence" value="ECO:0007669"/>
    <property type="project" value="UniProtKB-EC"/>
</dbReference>
<sequence length="2318" mass="259565">MTINMSQSKATPIAVTGLAGRFPQSDNVEELWDHLLNGRVLYQSDDFPYPKIFNKTPKSRGALKDTSHFDSDFFGYDRKSANFLDPQLRILLEVVYEALWDAEVNGFLAFHVKVIMYCKVKYCVFHRRLGMALEPLIQHFPSRVSYHFNWKGPSMIIDTACASSLNALTEAYSGLINGTCDQAIVAGICLHLKPNVTICFSELEMLSKSGKSRCLDTSADGYIRSEAIVAIVLQRENLSNRVYGKVIGFAASSDGYTKEGITYPSREVQINTMKLALNRSSINPMSVEYVEGHVTGTSVGDPIETAAIVKAYRSTNTESPLIIGCLKGNIGHTEASAGVCALIKALKIFQNSLIPMNVGMEVVNPRIESLRDGQLITPRTNLPWNGNIIGVNAFGFGGSNTHCLITASDKRHPVDNQVPKNSRRLICFCNRTEKGLRKMSHSIQNQCRSNEYLALIDKIAIGTTIESGMYWRGFSILRFDSNTDKTTLTDLTTNYSTHRLPIVMFFDQVTSDLPDLNSDYDPVNVFLDRKVETCYDYLKKQGYQRKYIEENSSIVLVIHQLAWADLLVNDLKIQPDLVAGYSLGSIAASFAAKQSTWNNCLSKLADNIRLQAKPSKSNHTFRNKFESELSKMRFNDLVNCYKNMADSDVYIYLDRTIDQVETSELAENIIANYNVYSDILVILGEIYASGTNLNLSIFNNQQFPVSSSCPSLGHLIEWDHKQTFDTIVYPDFFRDSFHTVHRVDLMDPEFSDLAGYSIENELICPISCYIWIIWDHLVKLRCTDQRHRYNSFELRSLKVIKLVNLSEPVEFRVTSNPDTGEFAIKYAADYCPIVTGFAKIIDKNTFDYSSYLTTNTENSTDEPIILTSEEVYADLLIRGLSSDESFKSITSFNSSQSQATIKFDGHWITFFESILISPLILDSYDSIMARPVQLDWFRCDPLILNESLKNLKRSGSEINAFTFQLDVDAQIIATKGLITTFPNYQQVPNTTGHPELHYRHQVFLPLNCQLHSQSELNNNQLSLVERIDYLLSLVESKNKKKQIDYSPYDKDSTLLKTISSIINSGNTAINPETISNIDCAFEREMTSKNCGDLLHIHLGLFEENSPSTGMINIYQVGRVNAYSYDSNCDLTFRKIRSNYTFELQQTVKPDSLSSADLVIYNHSSLGLSINEVNIDDEYALCKLVSGVKSKNQISSKRLVDHLLQNDFIVISEHTTNNGCPIKSIILRKVQPNSLSTTETKILYISERTFDWVDKLKSLVDDSDDKIWLISNGCYRTGLVGLASSLKEESFGHRIRAILAVDFDHARDAQIFNELRNKDLIINVRRLANGPWGTYRHIELNPHDQVIVRDDSAYLTWTSEKNINSLASTEAPVLSWYRSPPTNDDIHVLVHYSTFNYLDKLIGKSRDSTLIPKSQRVGWEFSGYSLKTQKRVMGVCEGNGATGALTSDSIIFQFDVPDNWPLESAVTTPIPYLLAYYCLNVLSSIKPSFKVFINGTSDGIEIAIISLCLSINCQVFIQLNSPSDEKTFRELFPSLRDENFIHANQYDLDNHLLQLTPGTGVDIAINTGSSKILQFLPNCCSFGGKIIQIGSIDESYALQINDQLVQKCGSLASFNPFDLFRNLLNDKNLAKLKDKLANLFNDGLLNNKIYPLPAVIINRTEVITKGLEILNNKSIIERFVIAIRDEVNAKPITVRCIAKTYFNSKKCYILIGGLGGIGLQLTKWMVSRGAKNIIITSRNGITKQYQRFIISRLKSLQFNPNSDNCTLCKSSDSSGANIVIINEPTSDEDSCAKIIKESIENYGPIGGIFNLAGILKSGLLENQTSETFMEVCLPKIEVTEHFDKLSRLHCPQLDYFVCFSSISALGILGEPNYGYANSYMDRLCEERRSHGLPGTAIQWGAVGDVGMARRLITGSTASIAGSAGRRVLGVIDDLDKFLQLPYSVCYAVQHATKQEHTVSGKGNILQRIGHILGCQSLDKLDGNTTLGSLGLDSLQAIEVKTLIDTTCNVNLSNIAILKLTISEVDKLATDSNQMAPENDLDKRSIEEQTLINLTDKGTEPIFFFPPAFFDFLSMMPVAEALNRTVVGVQLTEKVRSLGTFKQISNFYAETILAAYPNLKRYDFVGYSFGCTVAFELAKVLQEMIGKSRVDRIVFIDASPYGLKRLGQKTMKMVLAGIPSWEIFISIMQFMGVRIDEKTKRLLEESEDDEFMYQEVVTQTLIDAGMNGPTDSLIDNAAGMIDRTYYLGSMEDLGTFDGDALFIQVINKAVVSSGTSSLVNEGLPKIIKGALKKVMFNATHFDVLKVYAREVAAEIEKIMP</sequence>
<comment type="catalytic activity">
    <reaction evidence="32">
        <text>(2E)-octenoyl-[ACP] + NADPH + H(+) = octanoyl-[ACP] + NADP(+)</text>
        <dbReference type="Rhea" id="RHEA:41848"/>
        <dbReference type="Rhea" id="RHEA-COMP:9635"/>
        <dbReference type="Rhea" id="RHEA-COMP:9636"/>
        <dbReference type="ChEBI" id="CHEBI:15378"/>
        <dbReference type="ChEBI" id="CHEBI:57783"/>
        <dbReference type="ChEBI" id="CHEBI:58349"/>
        <dbReference type="ChEBI" id="CHEBI:78462"/>
        <dbReference type="ChEBI" id="CHEBI:78463"/>
    </reaction>
    <physiologicalReaction direction="left-to-right" evidence="32">
        <dbReference type="Rhea" id="RHEA:41849"/>
    </physiologicalReaction>
</comment>
<comment type="pathway">
    <text evidence="1">Lipid metabolism.</text>
</comment>
<dbReference type="InterPro" id="IPR036736">
    <property type="entry name" value="ACP-like_sf"/>
</dbReference>
<proteinExistence type="predicted"/>
<comment type="catalytic activity">
    <reaction evidence="21">
        <text>3-oxodecanoyl-[ACP] + NADPH + H(+) = (3R)-hydroxydecanoyl-[ACP] + NADP(+)</text>
        <dbReference type="Rhea" id="RHEA:41856"/>
        <dbReference type="Rhea" id="RHEA-COMP:9637"/>
        <dbReference type="Rhea" id="RHEA-COMP:9638"/>
        <dbReference type="ChEBI" id="CHEBI:15378"/>
        <dbReference type="ChEBI" id="CHEBI:57783"/>
        <dbReference type="ChEBI" id="CHEBI:58349"/>
        <dbReference type="ChEBI" id="CHEBI:78464"/>
        <dbReference type="ChEBI" id="CHEBI:78466"/>
    </reaction>
    <physiologicalReaction direction="left-to-right" evidence="21">
        <dbReference type="Rhea" id="RHEA:41857"/>
    </physiologicalReaction>
</comment>
<dbReference type="SUPFAM" id="SSF47336">
    <property type="entry name" value="ACP-like"/>
    <property type="match status" value="1"/>
</dbReference>
<dbReference type="Gene3D" id="1.10.1200.10">
    <property type="entry name" value="ACP-like"/>
    <property type="match status" value="1"/>
</dbReference>
<evidence type="ECO:0000256" key="11">
    <source>
        <dbReference type="ARBA" id="ARBA00023388"/>
    </source>
</evidence>
<comment type="catalytic activity">
    <reaction evidence="43">
        <text>3-oxohexadecanoyl-[ACP] + NADPH + H(+) = (3R)-hydroxyhexadecanoyl-[ACP] + NADP(+)</text>
        <dbReference type="Rhea" id="RHEA:41904"/>
        <dbReference type="Rhea" id="RHEA-COMP:9649"/>
        <dbReference type="Rhea" id="RHEA-COMP:9650"/>
        <dbReference type="ChEBI" id="CHEBI:15378"/>
        <dbReference type="ChEBI" id="CHEBI:57783"/>
        <dbReference type="ChEBI" id="CHEBI:58349"/>
        <dbReference type="ChEBI" id="CHEBI:78478"/>
        <dbReference type="ChEBI" id="CHEBI:78480"/>
    </reaction>
    <physiologicalReaction direction="left-to-right" evidence="43">
        <dbReference type="Rhea" id="RHEA:41905"/>
    </physiologicalReaction>
</comment>
<dbReference type="Gene3D" id="3.40.50.1820">
    <property type="entry name" value="alpha/beta hydrolase"/>
    <property type="match status" value="1"/>
</dbReference>
<evidence type="ECO:0000256" key="27">
    <source>
        <dbReference type="ARBA" id="ARBA00047953"/>
    </source>
</evidence>
<dbReference type="SUPFAM" id="SSF53474">
    <property type="entry name" value="alpha/beta-Hydrolases"/>
    <property type="match status" value="1"/>
</dbReference>
<dbReference type="PROSITE" id="PS00606">
    <property type="entry name" value="KS3_1"/>
    <property type="match status" value="1"/>
</dbReference>
<dbReference type="EMBL" id="CAEY01000823">
    <property type="status" value="NOT_ANNOTATED_CDS"/>
    <property type="molecule type" value="Genomic_DNA"/>
</dbReference>
<comment type="catalytic activity">
    <reaction evidence="27">
        <text>3-oxobutanoyl-[ACP] + NADPH + H(+) = (3R)-hydroxybutanoyl-[ACP] + NADP(+)</text>
        <dbReference type="Rhea" id="RHEA:41804"/>
        <dbReference type="Rhea" id="RHEA-COMP:9625"/>
        <dbReference type="Rhea" id="RHEA-COMP:9626"/>
        <dbReference type="ChEBI" id="CHEBI:15378"/>
        <dbReference type="ChEBI" id="CHEBI:57783"/>
        <dbReference type="ChEBI" id="CHEBI:58349"/>
        <dbReference type="ChEBI" id="CHEBI:78450"/>
        <dbReference type="ChEBI" id="CHEBI:78451"/>
    </reaction>
    <physiologicalReaction direction="left-to-right" evidence="27">
        <dbReference type="Rhea" id="RHEA:41805"/>
    </physiologicalReaction>
</comment>
<keyword evidence="3" id="KW-0597">Phosphoprotein</keyword>
<dbReference type="Gene3D" id="3.40.47.10">
    <property type="match status" value="1"/>
</dbReference>
<dbReference type="InterPro" id="IPR018201">
    <property type="entry name" value="Ketoacyl_synth_AS"/>
</dbReference>
<evidence type="ECO:0000256" key="21">
    <source>
        <dbReference type="ARBA" id="ARBA00047440"/>
    </source>
</evidence>
<dbReference type="PROSITE" id="PS52004">
    <property type="entry name" value="KS3_2"/>
    <property type="match status" value="1"/>
</dbReference>
<dbReference type="InterPro" id="IPR049391">
    <property type="entry name" value="FAS_pseudo-KR"/>
</dbReference>
<comment type="catalytic activity">
    <reaction evidence="14">
        <text>(3R)-hydroxyoctadecanoyl-[ACP] = (2E)-octadecenoyl-[ACP] + H2O</text>
        <dbReference type="Rhea" id="RHEA:41924"/>
        <dbReference type="Rhea" id="RHEA-COMP:9654"/>
        <dbReference type="Rhea" id="RHEA-COMP:9655"/>
        <dbReference type="ChEBI" id="CHEBI:15377"/>
        <dbReference type="ChEBI" id="CHEBI:78488"/>
        <dbReference type="ChEBI" id="CHEBI:78489"/>
    </reaction>
    <physiologicalReaction direction="left-to-right" evidence="14">
        <dbReference type="Rhea" id="RHEA:41925"/>
    </physiologicalReaction>
</comment>
<dbReference type="InterPro" id="IPR057326">
    <property type="entry name" value="KR_dom"/>
</dbReference>
<evidence type="ECO:0000256" key="41">
    <source>
        <dbReference type="ARBA" id="ARBA00049171"/>
    </source>
</evidence>
<evidence type="ECO:0000256" key="30">
    <source>
        <dbReference type="ARBA" id="ARBA00048281"/>
    </source>
</evidence>
<dbReference type="GO" id="GO:0019171">
    <property type="term" value="F:(3R)-hydroxyacyl-[acyl-carrier-protein] dehydratase activity"/>
    <property type="evidence" value="ECO:0007669"/>
    <property type="project" value="UniProtKB-EC"/>
</dbReference>
<evidence type="ECO:0000256" key="3">
    <source>
        <dbReference type="ARBA" id="ARBA00022553"/>
    </source>
</evidence>
<evidence type="ECO:0000256" key="34">
    <source>
        <dbReference type="ARBA" id="ARBA00048571"/>
    </source>
</evidence>
<dbReference type="InterPro" id="IPR016035">
    <property type="entry name" value="Acyl_Trfase/lysoPLipase"/>
</dbReference>
<comment type="catalytic activity">
    <reaction evidence="38">
        <text>3-oxotetradecanoyl-[ACP] + NADPH + H(+) = (3R)-hydroxytetradecanoyl-[ACP] + NADP(+)</text>
        <dbReference type="Rhea" id="RHEA:41888"/>
        <dbReference type="Rhea" id="RHEA-COMP:9645"/>
        <dbReference type="Rhea" id="RHEA-COMP:9646"/>
        <dbReference type="ChEBI" id="CHEBI:15378"/>
        <dbReference type="ChEBI" id="CHEBI:57783"/>
        <dbReference type="ChEBI" id="CHEBI:58349"/>
        <dbReference type="ChEBI" id="CHEBI:78473"/>
        <dbReference type="ChEBI" id="CHEBI:78474"/>
    </reaction>
    <physiologicalReaction direction="left-to-right" evidence="38">
        <dbReference type="Rhea" id="RHEA:41889"/>
    </physiologicalReaction>
</comment>
<evidence type="ECO:0000256" key="45">
    <source>
        <dbReference type="ARBA" id="ARBA00049449"/>
    </source>
</evidence>
<comment type="catalytic activity">
    <reaction evidence="29">
        <text>hexadecanoyl-[ACP] + malonyl-[ACP] + H(+) = 3-oxooctadecanoyl-[ACP] + holo-[ACP] + CO2</text>
        <dbReference type="Rhea" id="RHEA:41916"/>
        <dbReference type="Rhea" id="RHEA-COMP:9623"/>
        <dbReference type="Rhea" id="RHEA-COMP:9652"/>
        <dbReference type="Rhea" id="RHEA-COMP:9653"/>
        <dbReference type="Rhea" id="RHEA-COMP:9685"/>
        <dbReference type="ChEBI" id="CHEBI:15378"/>
        <dbReference type="ChEBI" id="CHEBI:16526"/>
        <dbReference type="ChEBI" id="CHEBI:64479"/>
        <dbReference type="ChEBI" id="CHEBI:78449"/>
        <dbReference type="ChEBI" id="CHEBI:78483"/>
        <dbReference type="ChEBI" id="CHEBI:78487"/>
    </reaction>
    <physiologicalReaction direction="left-to-right" evidence="29">
        <dbReference type="Rhea" id="RHEA:41917"/>
    </physiologicalReaction>
</comment>
<comment type="catalytic activity">
    <reaction evidence="12">
        <text>a (3R)-hydroxyacyl-[ACP] = a (2E)-enoyl-[ACP] + H2O</text>
        <dbReference type="Rhea" id="RHEA:13097"/>
        <dbReference type="Rhea" id="RHEA-COMP:9925"/>
        <dbReference type="Rhea" id="RHEA-COMP:9945"/>
        <dbReference type="ChEBI" id="CHEBI:15377"/>
        <dbReference type="ChEBI" id="CHEBI:78784"/>
        <dbReference type="ChEBI" id="CHEBI:78827"/>
        <dbReference type="EC" id="4.2.1.59"/>
    </reaction>
    <physiologicalReaction direction="left-to-right" evidence="12">
        <dbReference type="Rhea" id="RHEA:13098"/>
    </physiologicalReaction>
</comment>
<dbReference type="Gene3D" id="3.90.180.10">
    <property type="entry name" value="Medium-chain alcohol dehydrogenases, catalytic domain"/>
    <property type="match status" value="1"/>
</dbReference>
<dbReference type="InterPro" id="IPR020841">
    <property type="entry name" value="PKS_Beta-ketoAc_synthase_dom"/>
</dbReference>
<comment type="catalytic activity">
    <reaction evidence="9">
        <text>(3R)-hydroxydodecanoyl-[ACP] = (2E)-dodecenoyl-[ACP] + H2O</text>
        <dbReference type="Rhea" id="RHEA:41876"/>
        <dbReference type="Rhea" id="RHEA-COMP:9642"/>
        <dbReference type="Rhea" id="RHEA-COMP:9643"/>
        <dbReference type="ChEBI" id="CHEBI:15377"/>
        <dbReference type="ChEBI" id="CHEBI:78470"/>
        <dbReference type="ChEBI" id="CHEBI:78472"/>
    </reaction>
    <physiologicalReaction direction="left-to-right" evidence="9">
        <dbReference type="Rhea" id="RHEA:41877"/>
    </physiologicalReaction>
</comment>
<accession>T1JX10</accession>
<dbReference type="PANTHER" id="PTHR43775:SF37">
    <property type="entry name" value="SI:DKEY-61P9.11"/>
    <property type="match status" value="1"/>
</dbReference>
<evidence type="ECO:0000256" key="19">
    <source>
        <dbReference type="ARBA" id="ARBA00047394"/>
    </source>
</evidence>
<evidence type="ECO:0000256" key="5">
    <source>
        <dbReference type="ARBA" id="ARBA00022799"/>
    </source>
</evidence>
<comment type="catalytic activity">
    <reaction evidence="25">
        <text>(2E)-hexadecenoyl-[ACP] + NADPH + H(+) = hexadecanoyl-[ACP] + NADP(+)</text>
        <dbReference type="Rhea" id="RHEA:41912"/>
        <dbReference type="Rhea" id="RHEA-COMP:9651"/>
        <dbReference type="Rhea" id="RHEA-COMP:9652"/>
        <dbReference type="ChEBI" id="CHEBI:15378"/>
        <dbReference type="ChEBI" id="CHEBI:57783"/>
        <dbReference type="ChEBI" id="CHEBI:58349"/>
        <dbReference type="ChEBI" id="CHEBI:78481"/>
        <dbReference type="ChEBI" id="CHEBI:78483"/>
    </reaction>
    <physiologicalReaction direction="left-to-right" evidence="25">
        <dbReference type="Rhea" id="RHEA:41913"/>
    </physiologicalReaction>
</comment>